<dbReference type="KEGG" id="nwl:NWFMUON74_56270"/>
<accession>A0A7G1KRI9</accession>
<dbReference type="AlphaFoldDB" id="A0A7G1KRI9"/>
<sequence length="173" mass="18437">MSDASVEVLLDDFEDKGKWEIAGDGASRTHLTTFAEGAPAKRPGVYSDGAAGADHRALVLLVRSAAEGVEVELVAKPGRALSISGQLEAVNLWVRTPHASIDVYARIAAAGESRDLLLGNVSAQAEWQRVQHRAETAVTGAELLGLRVRLTEVVKRQGEVMILLDDLTAQTIS</sequence>
<evidence type="ECO:0000313" key="1">
    <source>
        <dbReference type="EMBL" id="BCK57855.1"/>
    </source>
</evidence>
<proteinExistence type="predicted"/>
<name>A0A7G1KRI9_9NOCA</name>
<protein>
    <submittedName>
        <fullName evidence="1">Uncharacterized protein</fullName>
    </submittedName>
</protein>
<reference evidence="1 2" key="1">
    <citation type="submission" date="2020-08" db="EMBL/GenBank/DDBJ databases">
        <title>Genome Sequencing of Nocardia wallacei strain FMUON74 and assembly.</title>
        <authorList>
            <person name="Toyokawa M."/>
            <person name="Uesaka K."/>
        </authorList>
    </citation>
    <scope>NUCLEOTIDE SEQUENCE [LARGE SCALE GENOMIC DNA]</scope>
    <source>
        <strain evidence="1 2">FMUON74</strain>
    </source>
</reference>
<keyword evidence="2" id="KW-1185">Reference proteome</keyword>
<dbReference type="Proteomes" id="UP000516173">
    <property type="component" value="Chromosome"/>
</dbReference>
<dbReference type="EMBL" id="AP023396">
    <property type="protein sequence ID" value="BCK57855.1"/>
    <property type="molecule type" value="Genomic_DNA"/>
</dbReference>
<gene>
    <name evidence="1" type="ORF">NWFMUON74_56270</name>
</gene>
<evidence type="ECO:0000313" key="2">
    <source>
        <dbReference type="Proteomes" id="UP000516173"/>
    </source>
</evidence>
<organism evidence="1 2">
    <name type="scientific">Nocardia wallacei</name>
    <dbReference type="NCBI Taxonomy" id="480035"/>
    <lineage>
        <taxon>Bacteria</taxon>
        <taxon>Bacillati</taxon>
        <taxon>Actinomycetota</taxon>
        <taxon>Actinomycetes</taxon>
        <taxon>Mycobacteriales</taxon>
        <taxon>Nocardiaceae</taxon>
        <taxon>Nocardia</taxon>
    </lineage>
</organism>